<dbReference type="InterPro" id="IPR036866">
    <property type="entry name" value="RibonucZ/Hydroxyglut_hydro"/>
</dbReference>
<dbReference type="AlphaFoldDB" id="A0A2T7CMB3"/>
<dbReference type="GO" id="GO:0003723">
    <property type="term" value="F:RNA binding"/>
    <property type="evidence" value="ECO:0007669"/>
    <property type="project" value="UniProtKB-KW"/>
</dbReference>
<dbReference type="Pfam" id="PF13299">
    <property type="entry name" value="CPSF100_C"/>
    <property type="match status" value="1"/>
</dbReference>
<evidence type="ECO:0000256" key="5">
    <source>
        <dbReference type="SAM" id="Phobius"/>
    </source>
</evidence>
<dbReference type="Pfam" id="PF10996">
    <property type="entry name" value="Beta-Casp"/>
    <property type="match status" value="1"/>
</dbReference>
<dbReference type="SUPFAM" id="SSF56281">
    <property type="entry name" value="Metallo-hydrolase/oxidoreductase"/>
    <property type="match status" value="1"/>
</dbReference>
<accession>A0A2T7CMB3</accession>
<keyword evidence="4" id="KW-0694">RNA-binding</keyword>
<dbReference type="InterPro" id="IPR027075">
    <property type="entry name" value="CPSF2"/>
</dbReference>
<feature type="transmembrane region" description="Helical" evidence="5">
    <location>
        <begin position="59"/>
        <end position="80"/>
    </location>
</feature>
<dbReference type="Pfam" id="PF07521">
    <property type="entry name" value="RMMBL"/>
    <property type="match status" value="1"/>
</dbReference>
<dbReference type="SMART" id="SM01027">
    <property type="entry name" value="Beta-Casp"/>
    <property type="match status" value="1"/>
</dbReference>
<keyword evidence="5" id="KW-1133">Transmembrane helix</keyword>
<evidence type="ECO:0000259" key="6">
    <source>
        <dbReference type="SMART" id="SM01027"/>
    </source>
</evidence>
<evidence type="ECO:0000256" key="2">
    <source>
        <dbReference type="ARBA" id="ARBA00022664"/>
    </source>
</evidence>
<dbReference type="Gramene" id="PUZ44480">
    <property type="protein sequence ID" value="PUZ44480"/>
    <property type="gene ID" value="GQ55_8G103600"/>
</dbReference>
<dbReference type="Proteomes" id="UP000244336">
    <property type="component" value="Chromosome 8"/>
</dbReference>
<comment type="similarity">
    <text evidence="4">Belongs to the metallo-beta-lactamase superfamily. RNA-metabolizing metallo-beta-lactamase-like family. CPSF2/YSH1 subfamily.</text>
</comment>
<keyword evidence="8" id="KW-1185">Reference proteome</keyword>
<keyword evidence="5" id="KW-0472">Membrane</keyword>
<dbReference type="InterPro" id="IPR022712">
    <property type="entry name" value="Beta_Casp"/>
</dbReference>
<proteinExistence type="inferred from homology"/>
<dbReference type="STRING" id="1504633.A0A2T7CMB3"/>
<keyword evidence="3 4" id="KW-0539">Nucleus</keyword>
<evidence type="ECO:0000313" key="8">
    <source>
        <dbReference type="Proteomes" id="UP000244336"/>
    </source>
</evidence>
<dbReference type="GO" id="GO:0006398">
    <property type="term" value="P:mRNA 3'-end processing by stem-loop binding and cleavage"/>
    <property type="evidence" value="ECO:0007669"/>
    <property type="project" value="InterPro"/>
</dbReference>
<evidence type="ECO:0000313" key="7">
    <source>
        <dbReference type="EMBL" id="PUZ44480.1"/>
    </source>
</evidence>
<reference evidence="7 8" key="1">
    <citation type="submission" date="2018-04" db="EMBL/GenBank/DDBJ databases">
        <title>WGS assembly of Panicum hallii var. hallii HAL2.</title>
        <authorList>
            <person name="Lovell J."/>
            <person name="Jenkins J."/>
            <person name="Lowry D."/>
            <person name="Mamidi S."/>
            <person name="Sreedasyam A."/>
            <person name="Weng X."/>
            <person name="Barry K."/>
            <person name="Bonette J."/>
            <person name="Campitelli B."/>
            <person name="Daum C."/>
            <person name="Gordon S."/>
            <person name="Gould B."/>
            <person name="Lipzen A."/>
            <person name="MacQueen A."/>
            <person name="Palacio-Mejia J."/>
            <person name="Plott C."/>
            <person name="Shakirov E."/>
            <person name="Shu S."/>
            <person name="Yoshinaga Y."/>
            <person name="Zane M."/>
            <person name="Rokhsar D."/>
            <person name="Grimwood J."/>
            <person name="Schmutz J."/>
            <person name="Juenger T."/>
        </authorList>
    </citation>
    <scope>NUCLEOTIDE SEQUENCE [LARGE SCALE GENOMIC DNA]</scope>
    <source>
        <strain evidence="8">cv. HAL2</strain>
    </source>
</reference>
<organism evidence="7 8">
    <name type="scientific">Panicum hallii var. hallii</name>
    <dbReference type="NCBI Taxonomy" id="1504633"/>
    <lineage>
        <taxon>Eukaryota</taxon>
        <taxon>Viridiplantae</taxon>
        <taxon>Streptophyta</taxon>
        <taxon>Embryophyta</taxon>
        <taxon>Tracheophyta</taxon>
        <taxon>Spermatophyta</taxon>
        <taxon>Magnoliopsida</taxon>
        <taxon>Liliopsida</taxon>
        <taxon>Poales</taxon>
        <taxon>Poaceae</taxon>
        <taxon>PACMAD clade</taxon>
        <taxon>Panicoideae</taxon>
        <taxon>Panicodae</taxon>
        <taxon>Paniceae</taxon>
        <taxon>Panicinae</taxon>
        <taxon>Panicum</taxon>
        <taxon>Panicum sect. Panicum</taxon>
    </lineage>
</organism>
<dbReference type="InterPro" id="IPR025069">
    <property type="entry name" value="Cpsf2_C"/>
</dbReference>
<feature type="domain" description="Beta-Casp" evidence="6">
    <location>
        <begin position="234"/>
        <end position="386"/>
    </location>
</feature>
<dbReference type="OrthoDB" id="64353at2759"/>
<dbReference type="GO" id="GO:0005847">
    <property type="term" value="C:mRNA cleavage and polyadenylation specificity factor complex"/>
    <property type="evidence" value="ECO:0007669"/>
    <property type="project" value="InterPro"/>
</dbReference>
<name>A0A2T7CMB3_9POAL</name>
<dbReference type="Gene3D" id="3.60.15.10">
    <property type="entry name" value="Ribonuclease Z/Hydroxyacylglutathione hydrolase-like"/>
    <property type="match status" value="1"/>
</dbReference>
<protein>
    <recommendedName>
        <fullName evidence="4">Cleavage and polyadenylation specificity factor subunit 2</fullName>
    </recommendedName>
    <alternativeName>
        <fullName evidence="4">Cleavage and polyadenylation specificity factor 100 kDa subunit</fullName>
    </alternativeName>
</protein>
<dbReference type="Pfam" id="PF16661">
    <property type="entry name" value="Lactamase_B_6"/>
    <property type="match status" value="1"/>
</dbReference>
<evidence type="ECO:0000256" key="3">
    <source>
        <dbReference type="ARBA" id="ARBA00023242"/>
    </source>
</evidence>
<dbReference type="PANTHER" id="PTHR45922">
    <property type="entry name" value="CLEAVAGE AND POLYADENYLATION SPECIFICITY FACTOR SUBUNIT 2"/>
    <property type="match status" value="1"/>
</dbReference>
<dbReference type="InterPro" id="IPR011108">
    <property type="entry name" value="RMMBL"/>
</dbReference>
<evidence type="ECO:0000256" key="4">
    <source>
        <dbReference type="RuleBase" id="RU365006"/>
    </source>
</evidence>
<comment type="subcellular location">
    <subcellularLocation>
        <location evidence="1 4">Nucleus</location>
    </subcellularLocation>
</comment>
<dbReference type="InterPro" id="IPR001279">
    <property type="entry name" value="Metallo-B-lactamas"/>
</dbReference>
<gene>
    <name evidence="7" type="ORF">GQ55_8G103600</name>
</gene>
<dbReference type="PANTHER" id="PTHR45922:SF1">
    <property type="entry name" value="CLEAVAGE AND POLYADENYLATION SPECIFICITY FACTOR SUBUNIT 2"/>
    <property type="match status" value="1"/>
</dbReference>
<keyword evidence="5" id="KW-0812">Transmembrane</keyword>
<evidence type="ECO:0000256" key="1">
    <source>
        <dbReference type="ARBA" id="ARBA00004123"/>
    </source>
</evidence>
<dbReference type="EMBL" id="CM009756">
    <property type="protein sequence ID" value="PUZ44480.1"/>
    <property type="molecule type" value="Genomic_DNA"/>
</dbReference>
<keyword evidence="2 4" id="KW-0507">mRNA processing</keyword>
<sequence length="817" mass="90672">MGTPVQVTPLSGAYGEGPLCYLLAVDGFRFLLDCGWTDLCDTSQLEPLATYGLPAPVQILASLYVAAMLIMLIYICFTIARLTHARTHSVFLSEKSPLNIQLSDFDLLTLDDIDAAFQNVVRLKYLQNYLLNGEGIVIIPQVAGHTLGGTIWKITKDGEDVVYAVDFNHRKEQHLNGTVFGSFVQPAVLITDAYNALNNQCYKKTQDEDFIDSLVKVLASGGSVLLPVDTAGRVLELLLILDKVKSPIFPVGLCTPVVSIIERELVYPIYFLTNVSTSTIDYVKSFLEWMGDEIGKSFDESRDNPFLVKAYSKCISDFRYLNVTLIINKEELDKLGDAPKVVLAFIASLEVGFSHDIFVDMENEARNLVLFTEKGQFGVDPPPRAVKVTMSKGVPLVGDELKAYEEEQVQIEKEEMLKDRLVKEGELKASDALNAKAFDPVAIDDSYASISPVPFSFPRLVLCTGSRLIGNMGILIHGFVPPSTSVAPRFPLFENTAERDDFGEIINPDDYLMKQNEMDDTLNNALNGLAVMLLLFYLSRMIHSDSSTIYFSDFGPRDGSDAMVDGGSPCLLLDSTPSKIISNEIAVHVKCSLIYMNFEGHSDGRSVKSFIAHVDPRKLVLVHGSKEATEHLKMHCAKNSNLHVYAPHIEETIDVTSDILEAKPNHAIYQSPQIHFMHHYGLFVGSNMNLVQLSEKLMSNIMPKRMGELEIAWVDAEVEKEDEKLILNLPSSTPPLHRPVLVGDLKLADFKQFLENEGLQVEFAVGALQCGGNITLRKIVGSSQKGSTGSQHIVIEGALCEDYYKIRKLLYSKFYLL</sequence>